<dbReference type="KEGG" id="slau:SLA_6706"/>
<evidence type="ECO:0000256" key="2">
    <source>
        <dbReference type="ARBA" id="ARBA00022491"/>
    </source>
</evidence>
<dbReference type="NCBIfam" id="TIGR00498">
    <property type="entry name" value="lexA"/>
    <property type="match status" value="1"/>
</dbReference>
<comment type="function">
    <text evidence="12">Represses a number of genes involved in the response to DNA damage (SOS response), including recA and lexA. In the presence of single-stranded DNA, RecA interacts with LexA causing an autocatalytic cleavage which disrupts the DNA-binding part of LexA, leading to derepression of the SOS regulon and eventually DNA repair.</text>
</comment>
<dbReference type="InterPro" id="IPR039418">
    <property type="entry name" value="LexA-like"/>
</dbReference>
<dbReference type="InterPro" id="IPR006199">
    <property type="entry name" value="LexA_DNA-bd_dom"/>
</dbReference>
<dbReference type="InterPro" id="IPR050077">
    <property type="entry name" value="LexA_repressor"/>
</dbReference>
<keyword evidence="5 12" id="KW-0378">Hydrolase</keyword>
<dbReference type="HAMAP" id="MF_00015">
    <property type="entry name" value="LexA"/>
    <property type="match status" value="1"/>
</dbReference>
<accession>A0A169PF45</accession>
<dbReference type="PANTHER" id="PTHR33516:SF2">
    <property type="entry name" value="LEXA REPRESSOR-RELATED"/>
    <property type="match status" value="1"/>
</dbReference>
<comment type="catalytic activity">
    <reaction evidence="12">
        <text>Hydrolysis of Ala-|-Gly bond in repressor LexA.</text>
        <dbReference type="EC" id="3.4.21.88"/>
    </reaction>
</comment>
<dbReference type="SUPFAM" id="SSF51306">
    <property type="entry name" value="LexA/Signal peptidase"/>
    <property type="match status" value="1"/>
</dbReference>
<dbReference type="GO" id="GO:0006260">
    <property type="term" value="P:DNA replication"/>
    <property type="evidence" value="ECO:0007669"/>
    <property type="project" value="UniProtKB-UniRule"/>
</dbReference>
<dbReference type="PRINTS" id="PR00726">
    <property type="entry name" value="LEXASERPTASE"/>
</dbReference>
<feature type="domain" description="Peptidase S24/S26A/S26B/S26C" evidence="15">
    <location>
        <begin position="122"/>
        <end position="234"/>
    </location>
</feature>
<dbReference type="CDD" id="cd06529">
    <property type="entry name" value="S24_LexA-like"/>
    <property type="match status" value="1"/>
</dbReference>
<reference evidence="17 18" key="1">
    <citation type="journal article" date="2016" name="Genome Announc.">
        <title>Complete Genome Sequence of Thiostrepton-Producing Streptomyces laurentii ATCC 31255.</title>
        <authorList>
            <person name="Doi K."/>
            <person name="Fujino Y."/>
            <person name="Nagayoshi Y."/>
            <person name="Ohshima T."/>
            <person name="Ogata S."/>
        </authorList>
    </citation>
    <scope>NUCLEOTIDE SEQUENCE [LARGE SCALE GENOMIC DNA]</scope>
    <source>
        <strain evidence="17 18">ATCC 31255</strain>
    </source>
</reference>
<evidence type="ECO:0000259" key="16">
    <source>
        <dbReference type="Pfam" id="PF01726"/>
    </source>
</evidence>
<evidence type="ECO:0000313" key="18">
    <source>
        <dbReference type="Proteomes" id="UP000217676"/>
    </source>
</evidence>
<dbReference type="GO" id="GO:0004252">
    <property type="term" value="F:serine-type endopeptidase activity"/>
    <property type="evidence" value="ECO:0007669"/>
    <property type="project" value="UniProtKB-UniRule"/>
</dbReference>
<dbReference type="EMBL" id="AP017424">
    <property type="protein sequence ID" value="BAU87572.1"/>
    <property type="molecule type" value="Genomic_DNA"/>
</dbReference>
<feature type="active site" description="For autocatalytic cleavage activity" evidence="12">
    <location>
        <position position="201"/>
    </location>
</feature>
<organism evidence="17 18">
    <name type="scientific">Streptomyces laurentii</name>
    <dbReference type="NCBI Taxonomy" id="39478"/>
    <lineage>
        <taxon>Bacteria</taxon>
        <taxon>Bacillati</taxon>
        <taxon>Actinomycetota</taxon>
        <taxon>Actinomycetes</taxon>
        <taxon>Kitasatosporales</taxon>
        <taxon>Streptomycetaceae</taxon>
        <taxon>Streptomyces</taxon>
    </lineage>
</organism>
<proteinExistence type="inferred from homology"/>
<evidence type="ECO:0000256" key="14">
    <source>
        <dbReference type="SAM" id="MobiDB-lite"/>
    </source>
</evidence>
<evidence type="ECO:0000256" key="8">
    <source>
        <dbReference type="ARBA" id="ARBA00023125"/>
    </source>
</evidence>
<comment type="subunit">
    <text evidence="12">Homodimer.</text>
</comment>
<dbReference type="GO" id="GO:0003677">
    <property type="term" value="F:DNA binding"/>
    <property type="evidence" value="ECO:0007669"/>
    <property type="project" value="UniProtKB-UniRule"/>
</dbReference>
<dbReference type="GO" id="GO:0006508">
    <property type="term" value="P:proteolysis"/>
    <property type="evidence" value="ECO:0007669"/>
    <property type="project" value="InterPro"/>
</dbReference>
<keyword evidence="9 12" id="KW-0804">Transcription</keyword>
<comment type="similarity">
    <text evidence="1 12 13">Belongs to the peptidase S24 family.</text>
</comment>
<gene>
    <name evidence="12" type="primary">lexA</name>
    <name evidence="17" type="ORF">SLA_6706</name>
</gene>
<feature type="site" description="Cleavage; by autolysis" evidence="12">
    <location>
        <begin position="129"/>
        <end position="130"/>
    </location>
</feature>
<evidence type="ECO:0000256" key="13">
    <source>
        <dbReference type="RuleBase" id="RU003991"/>
    </source>
</evidence>
<evidence type="ECO:0000256" key="5">
    <source>
        <dbReference type="ARBA" id="ARBA00022801"/>
    </source>
</evidence>
<keyword evidence="3 12" id="KW-0235">DNA replication</keyword>
<dbReference type="GO" id="GO:0009432">
    <property type="term" value="P:SOS response"/>
    <property type="evidence" value="ECO:0007669"/>
    <property type="project" value="UniProtKB-UniRule"/>
</dbReference>
<dbReference type="EC" id="3.4.21.88" evidence="12"/>
<dbReference type="InterPro" id="IPR006197">
    <property type="entry name" value="Peptidase_S24_LexA"/>
</dbReference>
<evidence type="ECO:0000259" key="15">
    <source>
        <dbReference type="Pfam" id="PF00717"/>
    </source>
</evidence>
<dbReference type="InterPro" id="IPR036286">
    <property type="entry name" value="LexA/Signal_pep-like_sf"/>
</dbReference>
<feature type="compositionally biased region" description="Polar residues" evidence="14">
    <location>
        <begin position="12"/>
        <end position="22"/>
    </location>
</feature>
<evidence type="ECO:0000256" key="11">
    <source>
        <dbReference type="ARBA" id="ARBA00023236"/>
    </source>
</evidence>
<dbReference type="FunFam" id="2.10.109.10:FF:000001">
    <property type="entry name" value="LexA repressor"/>
    <property type="match status" value="1"/>
</dbReference>
<evidence type="ECO:0000256" key="9">
    <source>
        <dbReference type="ARBA" id="ARBA00023163"/>
    </source>
</evidence>
<dbReference type="GO" id="GO:0045892">
    <property type="term" value="P:negative regulation of DNA-templated transcription"/>
    <property type="evidence" value="ECO:0007669"/>
    <property type="project" value="UniProtKB-UniRule"/>
</dbReference>
<evidence type="ECO:0000256" key="12">
    <source>
        <dbReference type="HAMAP-Rule" id="MF_00015"/>
    </source>
</evidence>
<sequence length="240" mass="25134">MSRNRAGRPPGSRTNGAGLTQRQQQILDIIRSHTRDHGFPPSMREIAAAAGLLSTSSVSHQIRALEKKGFLRQDPQRPRAYVVAGAEAGSGTRPGAVPLGAARAGAGGPDADRAARQAVSVPLVGRIAAGVPITAEELVEDTLVLPAQVVGSGRLFAVTVVGDSMRGAQIEDGDVVIVRAQETADDGDIVAAMLDGEATVKRLAHRGPHAWLMPENPRYEPIPGDDAVILGKVVSVFRTL</sequence>
<dbReference type="Gene3D" id="1.10.10.10">
    <property type="entry name" value="Winged helix-like DNA-binding domain superfamily/Winged helix DNA-binding domain"/>
    <property type="match status" value="1"/>
</dbReference>
<dbReference type="AlphaFoldDB" id="A0A169PF45"/>
<evidence type="ECO:0000256" key="1">
    <source>
        <dbReference type="ARBA" id="ARBA00007484"/>
    </source>
</evidence>
<keyword evidence="7 12" id="KW-0805">Transcription regulation</keyword>
<feature type="region of interest" description="Disordered" evidence="14">
    <location>
        <begin position="1"/>
        <end position="22"/>
    </location>
</feature>
<dbReference type="Pfam" id="PF01726">
    <property type="entry name" value="LexA_DNA_bind"/>
    <property type="match status" value="1"/>
</dbReference>
<name>A0A169PF45_STRLU</name>
<dbReference type="Pfam" id="PF00717">
    <property type="entry name" value="Peptidase_S24"/>
    <property type="match status" value="1"/>
</dbReference>
<evidence type="ECO:0000256" key="10">
    <source>
        <dbReference type="ARBA" id="ARBA00023204"/>
    </source>
</evidence>
<dbReference type="SUPFAM" id="SSF46785">
    <property type="entry name" value="Winged helix' DNA-binding domain"/>
    <property type="match status" value="1"/>
</dbReference>
<dbReference type="InterPro" id="IPR036388">
    <property type="entry name" value="WH-like_DNA-bd_sf"/>
</dbReference>
<keyword evidence="2 12" id="KW-0678">Repressor</keyword>
<dbReference type="Gene3D" id="2.10.109.10">
    <property type="entry name" value="Umud Fragment, subunit A"/>
    <property type="match status" value="1"/>
</dbReference>
<evidence type="ECO:0000256" key="7">
    <source>
        <dbReference type="ARBA" id="ARBA00023015"/>
    </source>
</evidence>
<keyword evidence="18" id="KW-1185">Reference proteome</keyword>
<feature type="DNA-binding region" description="H-T-H motif" evidence="12">
    <location>
        <begin position="43"/>
        <end position="63"/>
    </location>
</feature>
<keyword evidence="10 12" id="KW-0234">DNA repair</keyword>
<evidence type="ECO:0000256" key="4">
    <source>
        <dbReference type="ARBA" id="ARBA00022763"/>
    </source>
</evidence>
<evidence type="ECO:0000313" key="17">
    <source>
        <dbReference type="EMBL" id="BAU87572.1"/>
    </source>
</evidence>
<feature type="active site" description="For autocatalytic cleavage activity" evidence="12">
    <location>
        <position position="164"/>
    </location>
</feature>
<keyword evidence="11 12" id="KW-0742">SOS response</keyword>
<keyword evidence="8 12" id="KW-0238">DNA-binding</keyword>
<evidence type="ECO:0000256" key="6">
    <source>
        <dbReference type="ARBA" id="ARBA00022813"/>
    </source>
</evidence>
<dbReference type="InterPro" id="IPR006200">
    <property type="entry name" value="LexA"/>
</dbReference>
<dbReference type="PANTHER" id="PTHR33516">
    <property type="entry name" value="LEXA REPRESSOR"/>
    <property type="match status" value="1"/>
</dbReference>
<feature type="domain" description="LexA repressor DNA-binding" evidence="16">
    <location>
        <begin position="18"/>
        <end position="80"/>
    </location>
</feature>
<dbReference type="InterPro" id="IPR036390">
    <property type="entry name" value="WH_DNA-bd_sf"/>
</dbReference>
<protein>
    <recommendedName>
        <fullName evidence="12">LexA repressor</fullName>
        <ecNumber evidence="12">3.4.21.88</ecNumber>
    </recommendedName>
</protein>
<dbReference type="RefSeq" id="WP_359873155.1">
    <property type="nucleotide sequence ID" value="NZ_JBEYHT010000004.1"/>
</dbReference>
<dbReference type="InterPro" id="IPR015927">
    <property type="entry name" value="Peptidase_S24_S26A/B/C"/>
</dbReference>
<evidence type="ECO:0000256" key="3">
    <source>
        <dbReference type="ARBA" id="ARBA00022705"/>
    </source>
</evidence>
<dbReference type="GO" id="GO:0006281">
    <property type="term" value="P:DNA repair"/>
    <property type="evidence" value="ECO:0007669"/>
    <property type="project" value="UniProtKB-UniRule"/>
</dbReference>
<dbReference type="Proteomes" id="UP000217676">
    <property type="component" value="Chromosome"/>
</dbReference>
<keyword evidence="6 12" id="KW-0068">Autocatalytic cleavage</keyword>
<keyword evidence="4 12" id="KW-0227">DNA damage</keyword>